<dbReference type="PANTHER" id="PTHR34070">
    <property type="entry name" value="ARMADILLO-TYPE FOLD"/>
    <property type="match status" value="1"/>
</dbReference>
<protein>
    <submittedName>
        <fullName evidence="1">3-methyladenine DNA glycosylase AlkD</fullName>
    </submittedName>
</protein>
<accession>A0A1I1L410</accession>
<evidence type="ECO:0000313" key="1">
    <source>
        <dbReference type="EMBL" id="SFC64330.1"/>
    </source>
</evidence>
<dbReference type="EMBL" id="FOLT01000015">
    <property type="protein sequence ID" value="SFC64330.1"/>
    <property type="molecule type" value="Genomic_DNA"/>
</dbReference>
<keyword evidence="2" id="KW-1185">Reference proteome</keyword>
<dbReference type="SUPFAM" id="SSF48371">
    <property type="entry name" value="ARM repeat"/>
    <property type="match status" value="1"/>
</dbReference>
<dbReference type="Gene3D" id="1.20.1660.10">
    <property type="entry name" value="Hypothetical protein (EF3068)"/>
    <property type="match status" value="1"/>
</dbReference>
<dbReference type="PANTHER" id="PTHR34070:SF1">
    <property type="entry name" value="DNA ALKYLATION REPAIR PROTEIN"/>
    <property type="match status" value="1"/>
</dbReference>
<dbReference type="InterPro" id="IPR014825">
    <property type="entry name" value="DNA_alkylation"/>
</dbReference>
<dbReference type="Proteomes" id="UP000199612">
    <property type="component" value="Unassembled WGS sequence"/>
</dbReference>
<dbReference type="RefSeq" id="WP_091531326.1">
    <property type="nucleotide sequence ID" value="NZ_FOLT01000015.1"/>
</dbReference>
<dbReference type="OrthoDB" id="9775346at2"/>
<proteinExistence type="predicted"/>
<dbReference type="InterPro" id="IPR016024">
    <property type="entry name" value="ARM-type_fold"/>
</dbReference>
<organism evidence="1 2">
    <name type="scientific">Alkalibacterium subtropicum</name>
    <dbReference type="NCBI Taxonomy" id="753702"/>
    <lineage>
        <taxon>Bacteria</taxon>
        <taxon>Bacillati</taxon>
        <taxon>Bacillota</taxon>
        <taxon>Bacilli</taxon>
        <taxon>Lactobacillales</taxon>
        <taxon>Carnobacteriaceae</taxon>
        <taxon>Alkalibacterium</taxon>
    </lineage>
</organism>
<dbReference type="Pfam" id="PF08713">
    <property type="entry name" value="DNA_alkylation"/>
    <property type="match status" value="1"/>
</dbReference>
<dbReference type="CDD" id="cd07064">
    <property type="entry name" value="AlkD_like_1"/>
    <property type="match status" value="1"/>
</dbReference>
<sequence>MDGLSLLKDLTENRDDARADQMEAYMRDQFVFLGIPAEKRRKLMRPYFKEARKEKHIDWTFVDNYWEQPYRECQYIVCDYLSAEQARLVPADIDKLKTLVLKKAWWDTCDSLDKVIGKLALDYPELNEILLEWSQDEKIWLRRIAIDHQRHRKERTDTQLLETILKNNFGSSEFFINKAIGWILRDYSKTDPQWVTQFIEQHKAELHPLSIREGYKYLKSKNIKR</sequence>
<dbReference type="STRING" id="753702.SAMN04488102_11520"/>
<gene>
    <name evidence="1" type="ORF">SAMN04488102_11520</name>
</gene>
<dbReference type="Gene3D" id="1.25.40.290">
    <property type="entry name" value="ARM repeat domains"/>
    <property type="match status" value="1"/>
</dbReference>
<name>A0A1I1L410_9LACT</name>
<dbReference type="AlphaFoldDB" id="A0A1I1L410"/>
<reference evidence="2" key="1">
    <citation type="submission" date="2016-10" db="EMBL/GenBank/DDBJ databases">
        <authorList>
            <person name="Varghese N."/>
            <person name="Submissions S."/>
        </authorList>
    </citation>
    <scope>NUCLEOTIDE SEQUENCE [LARGE SCALE GENOMIC DNA]</scope>
    <source>
        <strain evidence="2">DSM 23664</strain>
    </source>
</reference>
<evidence type="ECO:0000313" key="2">
    <source>
        <dbReference type="Proteomes" id="UP000199612"/>
    </source>
</evidence>